<keyword evidence="2" id="KW-1185">Reference proteome</keyword>
<evidence type="ECO:0000313" key="1">
    <source>
        <dbReference type="EMBL" id="MFD1369414.1"/>
    </source>
</evidence>
<evidence type="ECO:0000313" key="2">
    <source>
        <dbReference type="Proteomes" id="UP001597183"/>
    </source>
</evidence>
<gene>
    <name evidence="1" type="ORF">ACFQ5G_29100</name>
</gene>
<dbReference type="RefSeq" id="WP_317792409.1">
    <property type="nucleotide sequence ID" value="NZ_AP028461.1"/>
</dbReference>
<evidence type="ECO:0008006" key="3">
    <source>
        <dbReference type="Google" id="ProtNLM"/>
    </source>
</evidence>
<name>A0ABW4AF47_9ACTN</name>
<dbReference type="Proteomes" id="UP001597183">
    <property type="component" value="Unassembled WGS sequence"/>
</dbReference>
<organism evidence="1 2">
    <name type="scientific">Actinoplanes sichuanensis</name>
    <dbReference type="NCBI Taxonomy" id="512349"/>
    <lineage>
        <taxon>Bacteria</taxon>
        <taxon>Bacillati</taxon>
        <taxon>Actinomycetota</taxon>
        <taxon>Actinomycetes</taxon>
        <taxon>Micromonosporales</taxon>
        <taxon>Micromonosporaceae</taxon>
        <taxon>Actinoplanes</taxon>
    </lineage>
</organism>
<sequence>MSGNELAQSPETTFTALLMAAAELPGVRIDRTAYLQSALKRFCSEDEIRRAVAESPAAAGIPREFLDRAANESINSEGLRTSALSAVTGLPGLFLLPAAVPADAAQYLGHMLRIAQMLAYLYSWPDLFDDDLDDAAKGVLTLLVGVMVDTAAAGAAVEKVAGLLAEDPSRQTLTKALVYPVVARVAGCLGLEMAKQTFARSVSKAVPILGAVVSGGFTLATYLPMAQRLKKHLAGLELSNPEHRVVNADFAEAPPADPV</sequence>
<protein>
    <recommendedName>
        <fullName evidence="3">EcsC family protein</fullName>
    </recommendedName>
</protein>
<accession>A0ABW4AF47</accession>
<dbReference type="EMBL" id="JBHTMK010000040">
    <property type="protein sequence ID" value="MFD1369414.1"/>
    <property type="molecule type" value="Genomic_DNA"/>
</dbReference>
<comment type="caution">
    <text evidence="1">The sequence shown here is derived from an EMBL/GenBank/DDBJ whole genome shotgun (WGS) entry which is preliminary data.</text>
</comment>
<reference evidence="2" key="1">
    <citation type="journal article" date="2019" name="Int. J. Syst. Evol. Microbiol.">
        <title>The Global Catalogue of Microorganisms (GCM) 10K type strain sequencing project: providing services to taxonomists for standard genome sequencing and annotation.</title>
        <authorList>
            <consortium name="The Broad Institute Genomics Platform"/>
            <consortium name="The Broad Institute Genome Sequencing Center for Infectious Disease"/>
            <person name="Wu L."/>
            <person name="Ma J."/>
        </authorList>
    </citation>
    <scope>NUCLEOTIDE SEQUENCE [LARGE SCALE GENOMIC DNA]</scope>
    <source>
        <strain evidence="2">CCM 7526</strain>
    </source>
</reference>
<proteinExistence type="predicted"/>